<evidence type="ECO:0000259" key="3">
    <source>
        <dbReference type="PROSITE" id="PS50966"/>
    </source>
</evidence>
<keyword evidence="1" id="KW-0479">Metal-binding</keyword>
<gene>
    <name evidence="4" type="ORF">ANCCAN_02999</name>
</gene>
<dbReference type="OrthoDB" id="10372503at2759"/>
<accession>A0A368H665</accession>
<dbReference type="Proteomes" id="UP000252519">
    <property type="component" value="Unassembled WGS sequence"/>
</dbReference>
<name>A0A368H665_ANCCA</name>
<proteinExistence type="predicted"/>
<dbReference type="PROSITE" id="PS50966">
    <property type="entry name" value="ZF_SWIM"/>
    <property type="match status" value="1"/>
</dbReference>
<keyword evidence="1" id="KW-0862">Zinc</keyword>
<dbReference type="GO" id="GO:0008270">
    <property type="term" value="F:zinc ion binding"/>
    <property type="evidence" value="ECO:0007669"/>
    <property type="project" value="UniProtKB-KW"/>
</dbReference>
<comment type="caution">
    <text evidence="4">The sequence shown here is derived from an EMBL/GenBank/DDBJ whole genome shotgun (WGS) entry which is preliminary data.</text>
</comment>
<keyword evidence="1" id="KW-0863">Zinc-finger</keyword>
<sequence length="261" mass="28835">MCGGGEAEKHRAWENSVRHERAVNEGEMEIRQDGPHDWVIESFRRGRDYRLNVMDCDCEDTTLLCPLCGVCPKCVMCSCPDGAKFGISCKHAHALALYLKRNGLAHEGADENLPLPQTSATCTDVKENLVASEVDDTDGSDVNSEQGVPSIDAEKRLFATIEENFFRIMSFMKSRELTGTNDRLEELERVNSMILDIVSLTIGEEAVPRLVPLHRGSKRSRKEPAKEGEGPVEKLPKRSEEPGTDDSSSKLDTGANVTVSN</sequence>
<evidence type="ECO:0000256" key="1">
    <source>
        <dbReference type="PROSITE-ProRule" id="PRU00325"/>
    </source>
</evidence>
<evidence type="ECO:0000313" key="5">
    <source>
        <dbReference type="Proteomes" id="UP000252519"/>
    </source>
</evidence>
<reference evidence="4 5" key="1">
    <citation type="submission" date="2014-10" db="EMBL/GenBank/DDBJ databases">
        <title>Draft genome of the hookworm Ancylostoma caninum.</title>
        <authorList>
            <person name="Mitreva M."/>
        </authorList>
    </citation>
    <scope>NUCLEOTIDE SEQUENCE [LARGE SCALE GENOMIC DNA]</scope>
    <source>
        <strain evidence="4 5">Baltimore</strain>
    </source>
</reference>
<evidence type="ECO:0000313" key="4">
    <source>
        <dbReference type="EMBL" id="RCN50800.1"/>
    </source>
</evidence>
<keyword evidence="5" id="KW-1185">Reference proteome</keyword>
<feature type="region of interest" description="Disordered" evidence="2">
    <location>
        <begin position="213"/>
        <end position="261"/>
    </location>
</feature>
<evidence type="ECO:0000256" key="2">
    <source>
        <dbReference type="SAM" id="MobiDB-lite"/>
    </source>
</evidence>
<feature type="compositionally biased region" description="Basic and acidic residues" evidence="2">
    <location>
        <begin position="222"/>
        <end position="241"/>
    </location>
</feature>
<protein>
    <recommendedName>
        <fullName evidence="3">SWIM-type domain-containing protein</fullName>
    </recommendedName>
</protein>
<organism evidence="4 5">
    <name type="scientific">Ancylostoma caninum</name>
    <name type="common">Dog hookworm</name>
    <dbReference type="NCBI Taxonomy" id="29170"/>
    <lineage>
        <taxon>Eukaryota</taxon>
        <taxon>Metazoa</taxon>
        <taxon>Ecdysozoa</taxon>
        <taxon>Nematoda</taxon>
        <taxon>Chromadorea</taxon>
        <taxon>Rhabditida</taxon>
        <taxon>Rhabditina</taxon>
        <taxon>Rhabditomorpha</taxon>
        <taxon>Strongyloidea</taxon>
        <taxon>Ancylostomatidae</taxon>
        <taxon>Ancylostomatinae</taxon>
        <taxon>Ancylostoma</taxon>
    </lineage>
</organism>
<dbReference type="AlphaFoldDB" id="A0A368H665"/>
<dbReference type="InterPro" id="IPR007527">
    <property type="entry name" value="Znf_SWIM"/>
</dbReference>
<dbReference type="EMBL" id="JOJR01000019">
    <property type="protein sequence ID" value="RCN50800.1"/>
    <property type="molecule type" value="Genomic_DNA"/>
</dbReference>
<feature type="domain" description="SWIM-type" evidence="3">
    <location>
        <begin position="49"/>
        <end position="100"/>
    </location>
</feature>